<comment type="caution">
    <text evidence="9">The sequence shown here is derived from an EMBL/GenBank/DDBJ whole genome shotgun (WGS) entry which is preliminary data.</text>
</comment>
<evidence type="ECO:0000313" key="9">
    <source>
        <dbReference type="EMBL" id="KAK3699060.1"/>
    </source>
</evidence>
<protein>
    <recommendedName>
        <fullName evidence="3">Conserved oligomeric Golgi complex subunit 1</fullName>
    </recommendedName>
</protein>
<feature type="compositionally biased region" description="Low complexity" evidence="8">
    <location>
        <begin position="994"/>
        <end position="1011"/>
    </location>
</feature>
<dbReference type="Pfam" id="PF08700">
    <property type="entry name" value="VPS51_Exo84_N"/>
    <property type="match status" value="1"/>
</dbReference>
<evidence type="ECO:0000256" key="8">
    <source>
        <dbReference type="SAM" id="MobiDB-lite"/>
    </source>
</evidence>
<dbReference type="GO" id="GO:0000139">
    <property type="term" value="C:Golgi membrane"/>
    <property type="evidence" value="ECO:0007669"/>
    <property type="project" value="UniProtKB-SubCell"/>
</dbReference>
<reference evidence="9" key="1">
    <citation type="journal article" date="2023" name="G3 (Bethesda)">
        <title>A reference genome for the long-term kleptoplast-retaining sea slug Elysia crispata morphotype clarki.</title>
        <authorList>
            <person name="Eastman K.E."/>
            <person name="Pendleton A.L."/>
            <person name="Shaikh M.A."/>
            <person name="Suttiyut T."/>
            <person name="Ogas R."/>
            <person name="Tomko P."/>
            <person name="Gavelis G."/>
            <person name="Widhalm J.R."/>
            <person name="Wisecaver J.H."/>
        </authorList>
    </citation>
    <scope>NUCLEOTIDE SEQUENCE</scope>
    <source>
        <strain evidence="9">ECLA1</strain>
    </source>
</reference>
<dbReference type="AlphaFoldDB" id="A0AAE0XNF4"/>
<keyword evidence="4" id="KW-0813">Transport</keyword>
<dbReference type="GO" id="GO:0015031">
    <property type="term" value="P:protein transport"/>
    <property type="evidence" value="ECO:0007669"/>
    <property type="project" value="UniProtKB-KW"/>
</dbReference>
<proteinExistence type="inferred from homology"/>
<dbReference type="GO" id="GO:0006891">
    <property type="term" value="P:intra-Golgi vesicle-mediated transport"/>
    <property type="evidence" value="ECO:0007669"/>
    <property type="project" value="InterPro"/>
</dbReference>
<keyword evidence="7" id="KW-0472">Membrane</keyword>
<dbReference type="PANTHER" id="PTHR31658:SF0">
    <property type="entry name" value="CONSERVED OLIGOMERIC GOLGI COMPLEX SUBUNIT 1"/>
    <property type="match status" value="1"/>
</dbReference>
<sequence length="1038" mass="117553">MEDTRLLSLVTTLCSRERRLSRLDTRLAYSASFVYEDQVHTNDHNKMAAHRPIDAKTSNDVDANVLFEKHTIQEIRDLEKKTRSDIEKKKEDLRVMVGERYRDLIDAADTITDMKTSAENVMTSIAQMEMLCTAMRQKHMLHGASFHVQVKNEVNRNTDEMEFYGTAAQIKLLMDFPEKIWSSVDCQDYLKATQLYLLARHINTSLHLDSRRSSDVITWFPVLTRQWTAISHFKNTILQGCRALLCDTDADWSDQQMTDVLCSIILLEDSTPRQVFTEFLLARTKALQEILHSGQQSNVKLQITGVARLLTSTLRQIYSVFFCENDQHQIQQEGSAKGDETKETTGLLLATLNRVVSTPSQDNLKLELHGSISSRCLPNSVKQFKPLLKTPATPLQTKQLRDNCQQWMNTCLQEVQSGVGKLLSFVNSVKRVADIRDSLWELLTKVEAWDCWKQIRAKIVPMMVWEDFLKPLFVDRVQALIQYQLETTAELMKRTISKAMMELTSDMNDSAMQCERNLASFVWTESPADIIMADIWQAASTKTLMDCGGLMLKARAFTPAVQNLCQSVDEKLKLLLEDTESYVQAVDSEQRHDSNVFDRFADTPDILKFMQQSGVKCVQEILSYLTEQLRLWEKSLTDIPDPITSAITENKVLLTARTCAAMSEMTPHLQRCILALPEWNKHASFKLTKKLRSQKPSELPEWNSIHLKLQQCQMTAYRIWMDYTYKQIISGFSEQISSVDQNILLTSLTRWEEVQITEEAEEGKKFSSKIFVPMQASWHVQTLLYRLCDDLNKIGIQALPRSVVQNLLVKVTDCLVSAYEELLKARGQRKCTYPLSQPEVLQELFNFKFIQLIIPRKGEEEIHRKYQQRCQSVLSQLEDIVDPFDLDVFSPFIQANLSKQAQRSSVIFGALCHLDKLGGAGVGSAGGSLSGGLRPVLTGQEPHNVLSLISCPNRFPLLPLGSQHGNRGGGSSALITQPLKAQSMSRTPEANGPSLTSVVESTLPSSSSQADLSSSFYDKMEKLGSMGSRIFSNISGKS</sequence>
<accession>A0AAE0XNF4</accession>
<gene>
    <name evidence="9" type="ORF">RRG08_041623</name>
</gene>
<evidence type="ECO:0000313" key="10">
    <source>
        <dbReference type="Proteomes" id="UP001283361"/>
    </source>
</evidence>
<evidence type="ECO:0000256" key="2">
    <source>
        <dbReference type="ARBA" id="ARBA00006653"/>
    </source>
</evidence>
<comment type="subcellular location">
    <subcellularLocation>
        <location evidence="1">Golgi apparatus membrane</location>
        <topology evidence="1">Peripheral membrane protein</topology>
    </subcellularLocation>
</comment>
<dbReference type="EMBL" id="JAWDGP010007955">
    <property type="protein sequence ID" value="KAK3699060.1"/>
    <property type="molecule type" value="Genomic_DNA"/>
</dbReference>
<evidence type="ECO:0000256" key="4">
    <source>
        <dbReference type="ARBA" id="ARBA00022448"/>
    </source>
</evidence>
<comment type="similarity">
    <text evidence="2">Belongs to the COG1 family.</text>
</comment>
<evidence type="ECO:0000256" key="7">
    <source>
        <dbReference type="ARBA" id="ARBA00023136"/>
    </source>
</evidence>
<evidence type="ECO:0000256" key="6">
    <source>
        <dbReference type="ARBA" id="ARBA00023034"/>
    </source>
</evidence>
<organism evidence="9 10">
    <name type="scientific">Elysia crispata</name>
    <name type="common">lettuce slug</name>
    <dbReference type="NCBI Taxonomy" id="231223"/>
    <lineage>
        <taxon>Eukaryota</taxon>
        <taxon>Metazoa</taxon>
        <taxon>Spiralia</taxon>
        <taxon>Lophotrochozoa</taxon>
        <taxon>Mollusca</taxon>
        <taxon>Gastropoda</taxon>
        <taxon>Heterobranchia</taxon>
        <taxon>Euthyneura</taxon>
        <taxon>Panpulmonata</taxon>
        <taxon>Sacoglossa</taxon>
        <taxon>Placobranchoidea</taxon>
        <taxon>Plakobranchidae</taxon>
        <taxon>Elysia</taxon>
    </lineage>
</organism>
<evidence type="ECO:0000256" key="5">
    <source>
        <dbReference type="ARBA" id="ARBA00022927"/>
    </source>
</evidence>
<name>A0AAE0XNF4_9GAST</name>
<dbReference type="GO" id="GO:0017119">
    <property type="term" value="C:Golgi transport complex"/>
    <property type="evidence" value="ECO:0007669"/>
    <property type="project" value="InterPro"/>
</dbReference>
<keyword evidence="6" id="KW-0333">Golgi apparatus</keyword>
<evidence type="ECO:0000256" key="3">
    <source>
        <dbReference type="ARBA" id="ARBA00020978"/>
    </source>
</evidence>
<keyword evidence="5" id="KW-0653">Protein transport</keyword>
<dbReference type="InterPro" id="IPR033370">
    <property type="entry name" value="COG1"/>
</dbReference>
<evidence type="ECO:0000256" key="1">
    <source>
        <dbReference type="ARBA" id="ARBA00004395"/>
    </source>
</evidence>
<feature type="region of interest" description="Disordered" evidence="8">
    <location>
        <begin position="980"/>
        <end position="1011"/>
    </location>
</feature>
<dbReference type="PANTHER" id="PTHR31658">
    <property type="entry name" value="CONSERVED OLIGOMERIC GOLGI COMPLEX SUBUNIT 1"/>
    <property type="match status" value="1"/>
</dbReference>
<dbReference type="Proteomes" id="UP001283361">
    <property type="component" value="Unassembled WGS sequence"/>
</dbReference>
<keyword evidence="10" id="KW-1185">Reference proteome</keyword>